<feature type="region of interest" description="Disordered" evidence="2">
    <location>
        <begin position="141"/>
        <end position="261"/>
    </location>
</feature>
<dbReference type="InterPro" id="IPR039725">
    <property type="entry name" value="CC2D1A/B"/>
</dbReference>
<feature type="compositionally biased region" description="Polar residues" evidence="2">
    <location>
        <begin position="239"/>
        <end position="252"/>
    </location>
</feature>
<feature type="compositionally biased region" description="Pro residues" evidence="2">
    <location>
        <begin position="180"/>
        <end position="215"/>
    </location>
</feature>
<protein>
    <submittedName>
        <fullName evidence="5">C2 domain-containing protein</fullName>
    </submittedName>
</protein>
<dbReference type="WBParaSite" id="HCON_00030800-00001">
    <property type="protein sequence ID" value="HCON_00030800-00001"/>
    <property type="gene ID" value="HCON_00030800"/>
</dbReference>
<dbReference type="SMART" id="SM00239">
    <property type="entry name" value="C2"/>
    <property type="match status" value="1"/>
</dbReference>
<dbReference type="Proteomes" id="UP000025227">
    <property type="component" value="Unplaced"/>
</dbReference>
<reference evidence="5" key="1">
    <citation type="submission" date="2020-12" db="UniProtKB">
        <authorList>
            <consortium name="WormBaseParasite"/>
        </authorList>
    </citation>
    <scope>IDENTIFICATION</scope>
    <source>
        <strain evidence="5">MHco3</strain>
    </source>
</reference>
<feature type="domain" description="C2" evidence="3">
    <location>
        <begin position="588"/>
        <end position="723"/>
    </location>
</feature>
<accession>A0A7I4Y113</accession>
<dbReference type="InterPro" id="IPR035892">
    <property type="entry name" value="C2_domain_sf"/>
</dbReference>
<dbReference type="PANTHER" id="PTHR13076">
    <property type="entry name" value="COILED-COIL AND C2 DOMAIN-CONTAINING PROTEIN 1-LIKE"/>
    <property type="match status" value="1"/>
</dbReference>
<dbReference type="PROSITE" id="PS50004">
    <property type="entry name" value="C2"/>
    <property type="match status" value="1"/>
</dbReference>
<dbReference type="InterPro" id="IPR006608">
    <property type="entry name" value="CC2D1A/B_DM14"/>
</dbReference>
<sequence>MDFSEIEKTIYGGNLEEDEELMAELLALQQEEEAKQRRSAPPPARSTGATAPKPRGGVPLGIDPNLLSKALADDVEVDESALENDPELLAELSGLIGSSEEETRAVPDVPPPRLPQSSVRDNALISKLRGLMDVYEKMLAASTKEGNTAKQKRHQRTVDRLKELIVKAERGESIDESEIPPAPPSFAAPPAGPPPPAHRAPAPPSPPAPQPPPVPRRSTSGIMQGSTSGAAPPPLPKRMSSSSLPPESPQKNADSRKEQVLKVLKRRRDAYVANGKAAVAAMDKTAAKQYVEVAKMFDQALAALDTASADELDLADVPPSPPPYRRAEVEKPATFIGGLQSRMERFQALAKKAAQDGNDRKARMNNRMADQYAAAIRDAKAGRPVAVADLPSLPDMPPLPPQKPAAPIGPAPGMRPPPATGPLAPSGQPGKSRNATQLEFLIKRQSEFRHAAMQAKARGNMELAKKYLLESKGFDKMIAAAQSGLPVSIKSTPIPPQASTSQATLQPRIVPGAASSTGIEGRGEALSMMEKALIEQVQLAENSRMRFTRLGDVGKVKMFEEWAKASKQDLLLVREVAKQGLNLPKFHYESRHIPCADLFPDLAEDVLELSIIRCRDVPLPSGYEPSDANLFVKYTFPYPSDANQSGKTKYVSGTQHPEFGEVCVLQIGTRKSRGLKLMRVLKRIPLKLEVYQKGSFLRSDKLLGTCEWKLDHLESNALLEESLPLKEGRKAVGGLLTLKIRIREPLGDAKVSATQHRWMVLDN</sequence>
<evidence type="ECO:0000313" key="4">
    <source>
        <dbReference type="Proteomes" id="UP000025227"/>
    </source>
</evidence>
<dbReference type="PANTHER" id="PTHR13076:SF9">
    <property type="entry name" value="COILED-COIL AND C2 DOMAIN-CONTAINING PROTEIN 1-LIKE"/>
    <property type="match status" value="1"/>
</dbReference>
<proteinExistence type="inferred from homology"/>
<evidence type="ECO:0000313" key="5">
    <source>
        <dbReference type="WBParaSite" id="HCON_00030800-00001"/>
    </source>
</evidence>
<feature type="region of interest" description="Disordered" evidence="2">
    <location>
        <begin position="25"/>
        <end position="62"/>
    </location>
</feature>
<name>A0A7I4Y113_HAECO</name>
<feature type="compositionally biased region" description="Pro residues" evidence="2">
    <location>
        <begin position="394"/>
        <end position="420"/>
    </location>
</feature>
<dbReference type="OrthoDB" id="19996at2759"/>
<feature type="compositionally biased region" description="Basic and acidic residues" evidence="2">
    <location>
        <begin position="156"/>
        <end position="173"/>
    </location>
</feature>
<dbReference type="AlphaFoldDB" id="A0A7I4Y113"/>
<comment type="similarity">
    <text evidence="1">Belongs to the CC2D1 family.</text>
</comment>
<dbReference type="SUPFAM" id="SSF49562">
    <property type="entry name" value="C2 domain (Calcium/lipid-binding domain, CaLB)"/>
    <property type="match status" value="1"/>
</dbReference>
<dbReference type="Gene3D" id="2.60.40.150">
    <property type="entry name" value="C2 domain"/>
    <property type="match status" value="1"/>
</dbReference>
<dbReference type="Pfam" id="PF00168">
    <property type="entry name" value="C2"/>
    <property type="match status" value="1"/>
</dbReference>
<evidence type="ECO:0000256" key="1">
    <source>
        <dbReference type="ARBA" id="ARBA00010672"/>
    </source>
</evidence>
<dbReference type="GO" id="GO:0001227">
    <property type="term" value="F:DNA-binding transcription repressor activity, RNA polymerase II-specific"/>
    <property type="evidence" value="ECO:0007669"/>
    <property type="project" value="InterPro"/>
</dbReference>
<dbReference type="SMART" id="SM00685">
    <property type="entry name" value="DM14"/>
    <property type="match status" value="4"/>
</dbReference>
<feature type="region of interest" description="Disordered" evidence="2">
    <location>
        <begin position="99"/>
        <end position="120"/>
    </location>
</feature>
<dbReference type="InterPro" id="IPR000008">
    <property type="entry name" value="C2_dom"/>
</dbReference>
<evidence type="ECO:0000259" key="3">
    <source>
        <dbReference type="PROSITE" id="PS50004"/>
    </source>
</evidence>
<keyword evidence="4" id="KW-1185">Reference proteome</keyword>
<dbReference type="OMA" id="IMCRNTR"/>
<feature type="region of interest" description="Disordered" evidence="2">
    <location>
        <begin position="388"/>
        <end position="432"/>
    </location>
</feature>
<dbReference type="Pfam" id="PF21528">
    <property type="entry name" value="CC2D1A-B_DM14"/>
    <property type="match status" value="2"/>
</dbReference>
<organism evidence="4 5">
    <name type="scientific">Haemonchus contortus</name>
    <name type="common">Barber pole worm</name>
    <dbReference type="NCBI Taxonomy" id="6289"/>
    <lineage>
        <taxon>Eukaryota</taxon>
        <taxon>Metazoa</taxon>
        <taxon>Ecdysozoa</taxon>
        <taxon>Nematoda</taxon>
        <taxon>Chromadorea</taxon>
        <taxon>Rhabditida</taxon>
        <taxon>Rhabditina</taxon>
        <taxon>Rhabditomorpha</taxon>
        <taxon>Strongyloidea</taxon>
        <taxon>Trichostrongylidae</taxon>
        <taxon>Haemonchus</taxon>
    </lineage>
</organism>
<evidence type="ECO:0000256" key="2">
    <source>
        <dbReference type="SAM" id="MobiDB-lite"/>
    </source>
</evidence>
<feature type="compositionally biased region" description="Polar residues" evidence="2">
    <location>
        <begin position="217"/>
        <end position="229"/>
    </location>
</feature>